<dbReference type="STRING" id="626940.BHW43_05165"/>
<dbReference type="AlphaFoldDB" id="A0A1Q6R609"/>
<accession>A0A1Q6R609</accession>
<dbReference type="Proteomes" id="UP000186777">
    <property type="component" value="Unassembled WGS sequence"/>
</dbReference>
<feature type="transmembrane region" description="Helical" evidence="1">
    <location>
        <begin position="45"/>
        <end position="64"/>
    </location>
</feature>
<keyword evidence="1" id="KW-0812">Transmembrane</keyword>
<name>A0A1Q6R609_9FIRM</name>
<evidence type="ECO:0000256" key="1">
    <source>
        <dbReference type="SAM" id="Phobius"/>
    </source>
</evidence>
<evidence type="ECO:0000313" key="3">
    <source>
        <dbReference type="Proteomes" id="UP000186777"/>
    </source>
</evidence>
<keyword evidence="1" id="KW-1133">Transmembrane helix</keyword>
<evidence type="ECO:0000313" key="2">
    <source>
        <dbReference type="EMBL" id="OLA37787.1"/>
    </source>
</evidence>
<proteinExistence type="predicted"/>
<gene>
    <name evidence="2" type="ORF">BHW43_05165</name>
</gene>
<evidence type="ECO:0008006" key="4">
    <source>
        <dbReference type="Google" id="ProtNLM"/>
    </source>
</evidence>
<organism evidence="2 3">
    <name type="scientific">Phascolarctobacterium succinatutens</name>
    <dbReference type="NCBI Taxonomy" id="626940"/>
    <lineage>
        <taxon>Bacteria</taxon>
        <taxon>Bacillati</taxon>
        <taxon>Bacillota</taxon>
        <taxon>Negativicutes</taxon>
        <taxon>Acidaminococcales</taxon>
        <taxon>Acidaminococcaceae</taxon>
        <taxon>Phascolarctobacterium</taxon>
    </lineage>
</organism>
<dbReference type="EMBL" id="MNTG01000027">
    <property type="protein sequence ID" value="OLA37787.1"/>
    <property type="molecule type" value="Genomic_DNA"/>
</dbReference>
<sequence length="133" mass="15312">MLARKYDNYAWQEQPAEQYEVQQPARRKVHRPDPRRVLRNRILKAFLLIMAAYFIVVLRSNAMVQYGNELVSLQQQEAQLITKNNELKIEVEQLKGPERIIGLAEQYLGMSVARSNIYVKAGGSSNSLAVHNK</sequence>
<comment type="caution">
    <text evidence="2">The sequence shown here is derived from an EMBL/GenBank/DDBJ whole genome shotgun (WGS) entry which is preliminary data.</text>
</comment>
<protein>
    <recommendedName>
        <fullName evidence="4">Cell division protein FtsL</fullName>
    </recommendedName>
</protein>
<keyword evidence="1" id="KW-0472">Membrane</keyword>
<reference evidence="2 3" key="1">
    <citation type="journal article" date="2016" name="Nat. Biotechnol.">
        <title>Measurement of bacterial replication rates in microbial communities.</title>
        <authorList>
            <person name="Brown C.T."/>
            <person name="Olm M.R."/>
            <person name="Thomas B.C."/>
            <person name="Banfield J.F."/>
        </authorList>
    </citation>
    <scope>NUCLEOTIDE SEQUENCE [LARGE SCALE GENOMIC DNA]</scope>
    <source>
        <strain evidence="2">46_33</strain>
    </source>
</reference>
<dbReference type="RefSeq" id="WP_293809080.1">
    <property type="nucleotide sequence ID" value="NZ_CATXKC010000008.1"/>
</dbReference>